<dbReference type="Proteomes" id="UP000664032">
    <property type="component" value="Unassembled WGS sequence"/>
</dbReference>
<accession>A0ACB8HC66</accession>
<keyword evidence="2" id="KW-1185">Reference proteome</keyword>
<proteinExistence type="predicted"/>
<reference evidence="1" key="1">
    <citation type="submission" date="2021-10" db="EMBL/GenBank/DDBJ databases">
        <title>Psilocybe cubensis genome.</title>
        <authorList>
            <person name="Mckernan K.J."/>
            <person name="Crawford S."/>
            <person name="Trippe A."/>
            <person name="Kane L.T."/>
            <person name="Mclaughlin S."/>
        </authorList>
    </citation>
    <scope>NUCLEOTIDE SEQUENCE</scope>
    <source>
        <strain evidence="1">MGC-MH-2018</strain>
    </source>
</reference>
<gene>
    <name evidence="1" type="ORF">JR316_0002332</name>
</gene>
<evidence type="ECO:0000313" key="2">
    <source>
        <dbReference type="Proteomes" id="UP000664032"/>
    </source>
</evidence>
<protein>
    <submittedName>
        <fullName evidence="1">Uncharacterized protein</fullName>
    </submittedName>
</protein>
<name>A0ACB8HC66_PSICU</name>
<dbReference type="EMBL" id="JAFIQS020000002">
    <property type="protein sequence ID" value="KAH9485424.1"/>
    <property type="molecule type" value="Genomic_DNA"/>
</dbReference>
<sequence length="282" mass="31601">MTSTVPWDRIRTCKVAIRGPPELNVSSPVMNKRFLAQRLHIVHSLQALLFQLQTLSFIISPSIWVYFLRVVIQAHCSRPKEIFFNAPLPYLYWLMLVTNAPIFWSHLRRGPSEGRTIVLDFVGMETAPPAYLPSKLQLFLLDLVIISIQTVLLTVVFETSVYRDSSDLEAPDLLLPEDVPSLSIPLFQSPANNRPSTTPLTVSPKLPSESGTAHGRDLPLILDIRFSFLLNQLSQPNLGLSISPHPDTNKIGLIRNQHPYVINGLGAKSGQNPARKKNQKLC</sequence>
<comment type="caution">
    <text evidence="1">The sequence shown here is derived from an EMBL/GenBank/DDBJ whole genome shotgun (WGS) entry which is preliminary data.</text>
</comment>
<organism evidence="1 2">
    <name type="scientific">Psilocybe cubensis</name>
    <name type="common">Psychedelic mushroom</name>
    <name type="synonym">Stropharia cubensis</name>
    <dbReference type="NCBI Taxonomy" id="181762"/>
    <lineage>
        <taxon>Eukaryota</taxon>
        <taxon>Fungi</taxon>
        <taxon>Dikarya</taxon>
        <taxon>Basidiomycota</taxon>
        <taxon>Agaricomycotina</taxon>
        <taxon>Agaricomycetes</taxon>
        <taxon>Agaricomycetidae</taxon>
        <taxon>Agaricales</taxon>
        <taxon>Agaricineae</taxon>
        <taxon>Strophariaceae</taxon>
        <taxon>Psilocybe</taxon>
    </lineage>
</organism>
<evidence type="ECO:0000313" key="1">
    <source>
        <dbReference type="EMBL" id="KAH9485424.1"/>
    </source>
</evidence>